<dbReference type="AlphaFoldDB" id="A0A1I2VN98"/>
<organism evidence="2 3">
    <name type="scientific">Streptomyces mirabilis</name>
    <dbReference type="NCBI Taxonomy" id="68239"/>
    <lineage>
        <taxon>Bacteria</taxon>
        <taxon>Bacillati</taxon>
        <taxon>Actinomycetota</taxon>
        <taxon>Actinomycetes</taxon>
        <taxon>Kitasatosporales</taxon>
        <taxon>Streptomycetaceae</taxon>
        <taxon>Streptomyces</taxon>
    </lineage>
</organism>
<feature type="compositionally biased region" description="Gly residues" evidence="1">
    <location>
        <begin position="44"/>
        <end position="55"/>
    </location>
</feature>
<feature type="region of interest" description="Disordered" evidence="1">
    <location>
        <begin position="43"/>
        <end position="62"/>
    </location>
</feature>
<evidence type="ECO:0000256" key="1">
    <source>
        <dbReference type="SAM" id="MobiDB-lite"/>
    </source>
</evidence>
<reference evidence="2 3" key="1">
    <citation type="submission" date="2016-10" db="EMBL/GenBank/DDBJ databases">
        <authorList>
            <person name="de Groot N.N."/>
        </authorList>
    </citation>
    <scope>NUCLEOTIDE SEQUENCE [LARGE SCALE GENOMIC DNA]</scope>
    <source>
        <strain evidence="2 3">OK461</strain>
    </source>
</reference>
<sequence length="62" mass="6576">MVSEEIRTYDEAGDDVEVASLGRARMADGRRIELKVEELAQLLDGGGGKTPGVGRQGQADMA</sequence>
<evidence type="ECO:0000313" key="2">
    <source>
        <dbReference type="EMBL" id="SFG90622.1"/>
    </source>
</evidence>
<protein>
    <submittedName>
        <fullName evidence="2">Uncharacterized protein</fullName>
    </submittedName>
</protein>
<proteinExistence type="predicted"/>
<dbReference type="OrthoDB" id="4331119at2"/>
<name>A0A1I2VN98_9ACTN</name>
<dbReference type="EMBL" id="FONR01000032">
    <property type="protein sequence ID" value="SFG90622.1"/>
    <property type="molecule type" value="Genomic_DNA"/>
</dbReference>
<dbReference type="Proteomes" id="UP000181942">
    <property type="component" value="Unassembled WGS sequence"/>
</dbReference>
<dbReference type="RefSeq" id="WP_143138371.1">
    <property type="nucleotide sequence ID" value="NZ_FONR01000032.1"/>
</dbReference>
<evidence type="ECO:0000313" key="3">
    <source>
        <dbReference type="Proteomes" id="UP000181942"/>
    </source>
</evidence>
<accession>A0A1I2VN98</accession>
<gene>
    <name evidence="2" type="ORF">SAMN02787118_13290</name>
</gene>